<evidence type="ECO:0000313" key="2">
    <source>
        <dbReference type="Proteomes" id="UP001239111"/>
    </source>
</evidence>
<comment type="caution">
    <text evidence="1">The sequence shown here is derived from an EMBL/GenBank/DDBJ whole genome shotgun (WGS) entry which is preliminary data.</text>
</comment>
<proteinExistence type="predicted"/>
<evidence type="ECO:0000313" key="1">
    <source>
        <dbReference type="EMBL" id="KAJ8664924.1"/>
    </source>
</evidence>
<organism evidence="1 2">
    <name type="scientific">Eretmocerus hayati</name>
    <dbReference type="NCBI Taxonomy" id="131215"/>
    <lineage>
        <taxon>Eukaryota</taxon>
        <taxon>Metazoa</taxon>
        <taxon>Ecdysozoa</taxon>
        <taxon>Arthropoda</taxon>
        <taxon>Hexapoda</taxon>
        <taxon>Insecta</taxon>
        <taxon>Pterygota</taxon>
        <taxon>Neoptera</taxon>
        <taxon>Endopterygota</taxon>
        <taxon>Hymenoptera</taxon>
        <taxon>Apocrita</taxon>
        <taxon>Proctotrupomorpha</taxon>
        <taxon>Chalcidoidea</taxon>
        <taxon>Aphelinidae</taxon>
        <taxon>Aphelininae</taxon>
        <taxon>Eretmocerus</taxon>
    </lineage>
</organism>
<gene>
    <name evidence="1" type="ORF">QAD02_006586</name>
</gene>
<reference evidence="1" key="1">
    <citation type="submission" date="2023-04" db="EMBL/GenBank/DDBJ databases">
        <title>A chromosome-level genome assembly of the parasitoid wasp Eretmocerus hayati.</title>
        <authorList>
            <person name="Zhong Y."/>
            <person name="Liu S."/>
            <person name="Liu Y."/>
        </authorList>
    </citation>
    <scope>NUCLEOTIDE SEQUENCE</scope>
    <source>
        <strain evidence="1">ZJU_SS_LIU_2023</strain>
    </source>
</reference>
<keyword evidence="2" id="KW-1185">Reference proteome</keyword>
<dbReference type="Proteomes" id="UP001239111">
    <property type="component" value="Chromosome 4"/>
</dbReference>
<dbReference type="EMBL" id="CM056744">
    <property type="protein sequence ID" value="KAJ8664924.1"/>
    <property type="molecule type" value="Genomic_DNA"/>
</dbReference>
<sequence length="375" mass="42046">MFHSKDIIPIIVFLLFEISKCSSDTQESKNPWFDENSPAALISSDNYPSYILFDLNKINASLHSFTDDHFKLCNNIKTFNTTPSGFTSFQLTTMSNGLNGLIVDVLLDAHINSDLLIINSTNCQIHNETIYKSINPGGYGLKSMTSHNDIIDLFFIENGTSTCKRYNVTSRMWYAPVNFPNLATMEDVIDSVSYVTDGVYLIACGDFSNRTLISYNITSTKISSLSTMEGYYTSFISKYVSTANNAIGYCYSLNKSRIKCMKIDPNLKTLLNVEVSIDFEPLFIGVHNTRNGGLILIVGHTYGGKINLFDIRSNGSYEARGEVAQVDCLPFNEHFFTIFERSAGNVCVRFVCTRKVDSEVTKSVFVKCFKDLIPI</sequence>
<name>A0ACC2N3N3_9HYME</name>
<accession>A0ACC2N3N3</accession>
<protein>
    <submittedName>
        <fullName evidence="1">Uncharacterized protein</fullName>
    </submittedName>
</protein>